<dbReference type="EMBL" id="CACRTR010000012">
    <property type="protein sequence ID" value="VYU49993.1"/>
    <property type="molecule type" value="Genomic_DNA"/>
</dbReference>
<organism evidence="1">
    <name type="scientific">Eubacterium limosum</name>
    <dbReference type="NCBI Taxonomy" id="1736"/>
    <lineage>
        <taxon>Bacteria</taxon>
        <taxon>Bacillati</taxon>
        <taxon>Bacillota</taxon>
        <taxon>Clostridia</taxon>
        <taxon>Eubacteriales</taxon>
        <taxon>Eubacteriaceae</taxon>
        <taxon>Eubacterium</taxon>
    </lineage>
</organism>
<gene>
    <name evidence="1" type="ORF">ELLFYP34_00369</name>
</gene>
<dbReference type="Pfam" id="PF05135">
    <property type="entry name" value="Phage_connect_1"/>
    <property type="match status" value="1"/>
</dbReference>
<accession>A0A6N3FDZ4</accession>
<evidence type="ECO:0000313" key="1">
    <source>
        <dbReference type="EMBL" id="VYU49993.1"/>
    </source>
</evidence>
<dbReference type="InterPro" id="IPR021146">
    <property type="entry name" value="Phage_gp6-like_head-tail"/>
</dbReference>
<proteinExistence type="predicted"/>
<protein>
    <submittedName>
        <fullName evidence="1">Phage gp6-like head-tail connector protein</fullName>
    </submittedName>
</protein>
<dbReference type="AlphaFoldDB" id="A0A6N3FDZ4"/>
<sequence length="106" mass="12061">MALLERVKTRLSDEEVIPEDTELEEYITTATDRINLRIGTAELPDGMQSIAVDVAVKLIRRKYYEGIVSEGADTLSTSFVANVLAEYESEFEQYIKNVNKRVVKFL</sequence>
<name>A0A6N3FDZ4_EUBLI</name>
<reference evidence="1" key="1">
    <citation type="submission" date="2019-11" db="EMBL/GenBank/DDBJ databases">
        <authorList>
            <person name="Feng L."/>
        </authorList>
    </citation>
    <scope>NUCLEOTIDE SEQUENCE</scope>
    <source>
        <strain evidence="1">ElimosumLFYP34</strain>
    </source>
</reference>